<dbReference type="EMBL" id="BMAT01012198">
    <property type="protein sequence ID" value="GFR87865.1"/>
    <property type="molecule type" value="Genomic_DNA"/>
</dbReference>
<evidence type="ECO:0000313" key="3">
    <source>
        <dbReference type="Proteomes" id="UP000762676"/>
    </source>
</evidence>
<evidence type="ECO:0000313" key="2">
    <source>
        <dbReference type="EMBL" id="GFR87865.1"/>
    </source>
</evidence>
<dbReference type="AlphaFoldDB" id="A0AAV4GRU0"/>
<feature type="region of interest" description="Disordered" evidence="1">
    <location>
        <begin position="1"/>
        <end position="26"/>
    </location>
</feature>
<comment type="caution">
    <text evidence="2">The sequence shown here is derived from an EMBL/GenBank/DDBJ whole genome shotgun (WGS) entry which is preliminary data.</text>
</comment>
<protein>
    <submittedName>
        <fullName evidence="2">Uncharacterized protein</fullName>
    </submittedName>
</protein>
<name>A0AAV4GRU0_9GAST</name>
<evidence type="ECO:0000256" key="1">
    <source>
        <dbReference type="SAM" id="MobiDB-lite"/>
    </source>
</evidence>
<keyword evidence="3" id="KW-1185">Reference proteome</keyword>
<accession>A0AAV4GRU0</accession>
<reference evidence="2 3" key="1">
    <citation type="journal article" date="2021" name="Elife">
        <title>Chloroplast acquisition without the gene transfer in kleptoplastic sea slugs, Plakobranchus ocellatus.</title>
        <authorList>
            <person name="Maeda T."/>
            <person name="Takahashi S."/>
            <person name="Yoshida T."/>
            <person name="Shimamura S."/>
            <person name="Takaki Y."/>
            <person name="Nagai Y."/>
            <person name="Toyoda A."/>
            <person name="Suzuki Y."/>
            <person name="Arimoto A."/>
            <person name="Ishii H."/>
            <person name="Satoh N."/>
            <person name="Nishiyama T."/>
            <person name="Hasebe M."/>
            <person name="Maruyama T."/>
            <person name="Minagawa J."/>
            <person name="Obokata J."/>
            <person name="Shigenobu S."/>
        </authorList>
    </citation>
    <scope>NUCLEOTIDE SEQUENCE [LARGE SCALE GENOMIC DNA]</scope>
</reference>
<proteinExistence type="predicted"/>
<organism evidence="2 3">
    <name type="scientific">Elysia marginata</name>
    <dbReference type="NCBI Taxonomy" id="1093978"/>
    <lineage>
        <taxon>Eukaryota</taxon>
        <taxon>Metazoa</taxon>
        <taxon>Spiralia</taxon>
        <taxon>Lophotrochozoa</taxon>
        <taxon>Mollusca</taxon>
        <taxon>Gastropoda</taxon>
        <taxon>Heterobranchia</taxon>
        <taxon>Euthyneura</taxon>
        <taxon>Panpulmonata</taxon>
        <taxon>Sacoglossa</taxon>
        <taxon>Placobranchoidea</taxon>
        <taxon>Plakobranchidae</taxon>
        <taxon>Elysia</taxon>
    </lineage>
</organism>
<dbReference type="Proteomes" id="UP000762676">
    <property type="component" value="Unassembled WGS sequence"/>
</dbReference>
<sequence>MAASQRMCWTGTHRGKDQEEDPEERGEESKTMILKKYLTAPFCHVFIMFSLRVCRIAVAARVPPAFPVCVFGETWEHVAWVLHSSNHLEDRQDQLLPLAMPAYLLKSLEILAKNFQLFAALWEAFEYVLNLQIIKP</sequence>
<gene>
    <name evidence="2" type="ORF">ElyMa_006087500</name>
</gene>